<evidence type="ECO:0008006" key="8">
    <source>
        <dbReference type="Google" id="ProtNLM"/>
    </source>
</evidence>
<dbReference type="SUPFAM" id="SSF81665">
    <property type="entry name" value="Calcium ATPase, transmembrane domain M"/>
    <property type="match status" value="1"/>
</dbReference>
<dbReference type="InterPro" id="IPR001757">
    <property type="entry name" value="P_typ_ATPase"/>
</dbReference>
<dbReference type="GO" id="GO:0016020">
    <property type="term" value="C:membrane"/>
    <property type="evidence" value="ECO:0007669"/>
    <property type="project" value="UniProtKB-SubCell"/>
</dbReference>
<sequence length="325" mass="35495">MMGVGVNDAPSLMQAHVGVAVEGATDAARAAADIVLTKPGLNAIVEAVLISRRIFARMNSFLIYRVAATLQLILFFFVAILAMHPNELGPANDTSFPQFWTMPVTALITITVLNDGTIISVAYDTVHTSKRPLLWNIPRLWGMSITLGLVACVSSLLMLWLSLTSASLVRNSLFKAFELCALTFDQVIVVMYCKLLVLSGLRNVQGDNCWSVKVSLSDFMTLFTARTGARTFFSCRPGLFLLVAGCIALAISTLFALYWPFGNNGGAAISGHWCGFIWLYCFIWFLIQDSMKVAIFKIVDWNAAAVDENAADENDEVMAEVLAAL</sequence>
<dbReference type="EMBL" id="CDSF01000163">
    <property type="protein sequence ID" value="CEP03980.1"/>
    <property type="molecule type" value="Genomic_DNA"/>
</dbReference>
<dbReference type="PRINTS" id="PR00119">
    <property type="entry name" value="CATATPASE"/>
</dbReference>
<proteinExistence type="predicted"/>
<dbReference type="OrthoDB" id="116380at2759"/>
<protein>
    <recommendedName>
        <fullName evidence="8">Cation-transporting P-type ATPase C-terminal domain-containing protein</fullName>
    </recommendedName>
</protein>
<dbReference type="PANTHER" id="PTHR42861">
    <property type="entry name" value="CALCIUM-TRANSPORTING ATPASE"/>
    <property type="match status" value="1"/>
</dbReference>
<dbReference type="STRING" id="37360.A0A0G4J8R4"/>
<dbReference type="SUPFAM" id="SSF56784">
    <property type="entry name" value="HAD-like"/>
    <property type="match status" value="1"/>
</dbReference>
<dbReference type="Gene3D" id="3.40.50.1000">
    <property type="entry name" value="HAD superfamily/HAD-like"/>
    <property type="match status" value="1"/>
</dbReference>
<name>A0A0G4J8R4_PLABS</name>
<evidence type="ECO:0000256" key="4">
    <source>
        <dbReference type="ARBA" id="ARBA00023136"/>
    </source>
</evidence>
<evidence type="ECO:0000256" key="1">
    <source>
        <dbReference type="ARBA" id="ARBA00004370"/>
    </source>
</evidence>
<feature type="transmembrane region" description="Helical" evidence="5">
    <location>
        <begin position="239"/>
        <end position="261"/>
    </location>
</feature>
<evidence type="ECO:0000256" key="3">
    <source>
        <dbReference type="ARBA" id="ARBA00022989"/>
    </source>
</evidence>
<evidence type="ECO:0000256" key="5">
    <source>
        <dbReference type="SAM" id="Phobius"/>
    </source>
</evidence>
<feature type="transmembrane region" description="Helical" evidence="5">
    <location>
        <begin position="173"/>
        <end position="193"/>
    </location>
</feature>
<accession>A0A0G4J8R4</accession>
<feature type="transmembrane region" description="Helical" evidence="5">
    <location>
        <begin position="62"/>
        <end position="84"/>
    </location>
</feature>
<gene>
    <name evidence="6" type="ORF">PBRA_009560</name>
</gene>
<feature type="transmembrane region" description="Helical" evidence="5">
    <location>
        <begin position="138"/>
        <end position="161"/>
    </location>
</feature>
<keyword evidence="2 5" id="KW-0812">Transmembrane</keyword>
<evidence type="ECO:0000313" key="6">
    <source>
        <dbReference type="EMBL" id="CEP03980.1"/>
    </source>
</evidence>
<dbReference type="GO" id="GO:0016887">
    <property type="term" value="F:ATP hydrolysis activity"/>
    <property type="evidence" value="ECO:0007669"/>
    <property type="project" value="InterPro"/>
</dbReference>
<evidence type="ECO:0000313" key="7">
    <source>
        <dbReference type="Proteomes" id="UP000039324"/>
    </source>
</evidence>
<keyword evidence="3 5" id="KW-1133">Transmembrane helix</keyword>
<evidence type="ECO:0000256" key="2">
    <source>
        <dbReference type="ARBA" id="ARBA00022692"/>
    </source>
</evidence>
<dbReference type="InterPro" id="IPR023214">
    <property type="entry name" value="HAD_sf"/>
</dbReference>
<dbReference type="InterPro" id="IPR023298">
    <property type="entry name" value="ATPase_P-typ_TM_dom_sf"/>
</dbReference>
<dbReference type="Gene3D" id="1.20.1110.10">
    <property type="entry name" value="Calcium-transporting ATPase, transmembrane domain"/>
    <property type="match status" value="1"/>
</dbReference>
<feature type="transmembrane region" description="Helical" evidence="5">
    <location>
        <begin position="104"/>
        <end position="126"/>
    </location>
</feature>
<dbReference type="PRINTS" id="PR00120">
    <property type="entry name" value="HATPASE"/>
</dbReference>
<comment type="subcellular location">
    <subcellularLocation>
        <location evidence="1">Membrane</location>
    </subcellularLocation>
</comment>
<keyword evidence="4 5" id="KW-0472">Membrane</keyword>
<organism evidence="6 7">
    <name type="scientific">Plasmodiophora brassicae</name>
    <name type="common">Clubroot disease agent</name>
    <dbReference type="NCBI Taxonomy" id="37360"/>
    <lineage>
        <taxon>Eukaryota</taxon>
        <taxon>Sar</taxon>
        <taxon>Rhizaria</taxon>
        <taxon>Endomyxa</taxon>
        <taxon>Phytomyxea</taxon>
        <taxon>Plasmodiophorida</taxon>
        <taxon>Plasmodiophoridae</taxon>
        <taxon>Plasmodiophora</taxon>
    </lineage>
</organism>
<keyword evidence="7" id="KW-1185">Reference proteome</keyword>
<dbReference type="AlphaFoldDB" id="A0A0G4J8R4"/>
<reference evidence="6 7" key="1">
    <citation type="submission" date="2015-02" db="EMBL/GenBank/DDBJ databases">
        <authorList>
            <person name="Chooi Y.-H."/>
        </authorList>
    </citation>
    <scope>NUCLEOTIDE SEQUENCE [LARGE SCALE GENOMIC DNA]</scope>
    <source>
        <strain evidence="6">E3</strain>
    </source>
</reference>
<dbReference type="InterPro" id="IPR036412">
    <property type="entry name" value="HAD-like_sf"/>
</dbReference>
<feature type="transmembrane region" description="Helical" evidence="5">
    <location>
        <begin position="267"/>
        <end position="287"/>
    </location>
</feature>
<dbReference type="Proteomes" id="UP000039324">
    <property type="component" value="Unassembled WGS sequence"/>
</dbReference>
<dbReference type="GO" id="GO:0005524">
    <property type="term" value="F:ATP binding"/>
    <property type="evidence" value="ECO:0007669"/>
    <property type="project" value="InterPro"/>
</dbReference>